<accession>A0A6B2LE66</accession>
<dbReference type="InterPro" id="IPR002921">
    <property type="entry name" value="Fungal_lipase-type"/>
</dbReference>
<dbReference type="GO" id="GO:0006629">
    <property type="term" value="P:lipid metabolic process"/>
    <property type="evidence" value="ECO:0007669"/>
    <property type="project" value="InterPro"/>
</dbReference>
<dbReference type="PANTHER" id="PTHR45856:SF24">
    <property type="entry name" value="FUNGAL LIPASE-LIKE DOMAIN-CONTAINING PROTEIN"/>
    <property type="match status" value="1"/>
</dbReference>
<dbReference type="CDD" id="cd00519">
    <property type="entry name" value="Lipase_3"/>
    <property type="match status" value="1"/>
</dbReference>
<dbReference type="EMBL" id="GIBP01006373">
    <property type="protein sequence ID" value="NDV35342.1"/>
    <property type="molecule type" value="Transcribed_RNA"/>
</dbReference>
<feature type="domain" description="Fungal lipase-type" evidence="1">
    <location>
        <begin position="53"/>
        <end position="192"/>
    </location>
</feature>
<dbReference type="PANTHER" id="PTHR45856">
    <property type="entry name" value="ALPHA/BETA-HYDROLASES SUPERFAMILY PROTEIN"/>
    <property type="match status" value="1"/>
</dbReference>
<evidence type="ECO:0000259" key="1">
    <source>
        <dbReference type="Pfam" id="PF01764"/>
    </source>
</evidence>
<dbReference type="SUPFAM" id="SSF53474">
    <property type="entry name" value="alpha/beta-Hydrolases"/>
    <property type="match status" value="1"/>
</dbReference>
<protein>
    <recommendedName>
        <fullName evidence="1">Fungal lipase-type domain-containing protein</fullName>
    </recommendedName>
</protein>
<dbReference type="AlphaFoldDB" id="A0A6B2LE66"/>
<dbReference type="InterPro" id="IPR051218">
    <property type="entry name" value="Sec_MonoDiacylglyc_Lipase"/>
</dbReference>
<dbReference type="Pfam" id="PF01764">
    <property type="entry name" value="Lipase_3"/>
    <property type="match status" value="1"/>
</dbReference>
<name>A0A6B2LE66_9EUKA</name>
<sequence length="253" mass="27953">MYTFAAYCPAETVKSWSCYWCKGSNITVTSVIYDEGTDTSGFVGYDSSHDELIVAFRGTVKTSFSNWITDLDFVHYVPYPTALPKVRVHIGFYRAYLNILGQLSLALRISIIMCPTCNKTVYSGHSLGGALAAIALMDTIYSTNIPQPTPILYTFGQPRTGNIEWAKFMQTLTKSMTRVVHDLDLVPHVPPRSFGFQHVPTEIWMPDKGTEPYIICDASGEDKKCSDGQTALSIADHSSYVGLNLTAGKPYGC</sequence>
<dbReference type="Gene3D" id="3.40.50.1820">
    <property type="entry name" value="alpha/beta hydrolase"/>
    <property type="match status" value="1"/>
</dbReference>
<proteinExistence type="predicted"/>
<dbReference type="InterPro" id="IPR029058">
    <property type="entry name" value="AB_hydrolase_fold"/>
</dbReference>
<organism evidence="2">
    <name type="scientific">Arcella intermedia</name>
    <dbReference type="NCBI Taxonomy" id="1963864"/>
    <lineage>
        <taxon>Eukaryota</taxon>
        <taxon>Amoebozoa</taxon>
        <taxon>Tubulinea</taxon>
        <taxon>Elardia</taxon>
        <taxon>Arcellinida</taxon>
        <taxon>Sphaerothecina</taxon>
        <taxon>Arcellidae</taxon>
        <taxon>Arcella</taxon>
    </lineage>
</organism>
<evidence type="ECO:0000313" key="2">
    <source>
        <dbReference type="EMBL" id="NDV35342.1"/>
    </source>
</evidence>
<reference evidence="2" key="1">
    <citation type="journal article" date="2020" name="J. Eukaryot. Microbiol.">
        <title>De novo Sequencing, Assembly and Annotation of the Transcriptome for the Free-Living Testate Amoeba Arcella intermedia.</title>
        <authorList>
            <person name="Ribeiro G.M."/>
            <person name="Porfirio-Sousa A.L."/>
            <person name="Maurer-Alcala X.X."/>
            <person name="Katz L.A."/>
            <person name="Lahr D.J.G."/>
        </authorList>
    </citation>
    <scope>NUCLEOTIDE SEQUENCE</scope>
</reference>